<evidence type="ECO:0000313" key="1">
    <source>
        <dbReference type="EMBL" id="QUL99378.1"/>
    </source>
</evidence>
<dbReference type="Pfam" id="PF01791">
    <property type="entry name" value="DeoC"/>
    <property type="match status" value="1"/>
</dbReference>
<dbReference type="SMART" id="SM01133">
    <property type="entry name" value="DeoC"/>
    <property type="match status" value="1"/>
</dbReference>
<dbReference type="EMBL" id="CP062796">
    <property type="protein sequence ID" value="QUL99378.1"/>
    <property type="molecule type" value="Genomic_DNA"/>
</dbReference>
<reference evidence="1" key="2">
    <citation type="journal article" date="2023" name="Biology">
        <title>Prokaryotic Life Associated with Coal-Fire Gas Vents Revealed by Metagenomics.</title>
        <authorList>
            <person name="Kadnikov V.V."/>
            <person name="Mardanov A.V."/>
            <person name="Beletsky A.V."/>
            <person name="Karnachuk O.V."/>
            <person name="Ravin N.V."/>
        </authorList>
    </citation>
    <scope>NUCLEOTIDE SEQUENCE</scope>
    <source>
        <strain evidence="1">Bu02</strain>
    </source>
</reference>
<reference evidence="1" key="1">
    <citation type="submission" date="2020-10" db="EMBL/GenBank/DDBJ databases">
        <authorList>
            <person name="Kadnikov V."/>
            <person name="Beletsky A.V."/>
            <person name="Mardanov A.V."/>
            <person name="Karnachuk O.V."/>
            <person name="Ravin N.V."/>
        </authorList>
    </citation>
    <scope>NUCLEOTIDE SEQUENCE</scope>
    <source>
        <strain evidence="1">Bu02</strain>
    </source>
</reference>
<organism evidence="1">
    <name type="scientific">Candidatus Fermentithermobacillus carboniphilus</name>
    <dbReference type="NCBI Taxonomy" id="3085328"/>
    <lineage>
        <taxon>Bacteria</taxon>
        <taxon>Bacillati</taxon>
        <taxon>Bacillota</taxon>
        <taxon>Candidatus Fermentithermobacillia</taxon>
        <taxon>Candidatus Fermentithermobacillales</taxon>
        <taxon>Candidatus Fermentithermobacillaceae</taxon>
        <taxon>Candidatus Fermentithermobacillus</taxon>
    </lineage>
</organism>
<dbReference type="KEGG" id="fcz:IMF26_04825"/>
<sequence length="262" mass="28308">MKDLRMNRIFAKDGNTLIVAMDHAATMGVLPGLQNPGYVIEKITLGGADAIMTSYGVISRFGHMIRGLGVILRVDGGTSALGDKATGFMQEIYTVEDALRLGADAVVCMGFPGSKNEHLTLNYLSRVVAEAEKWGVPVLAEMLPRGFESREDSRTVENIKTAVRIGAELGVDFIKTQYTGTVDSFREIVESVYVPVVVLGGSKMETDIDVLQTVHSAMEAGARGVAIGRNIWQHPAPEKMTRALHAIIHEGVSVSQASKYLC</sequence>
<dbReference type="AlphaFoldDB" id="A0AAT9LGS3"/>
<dbReference type="NCBIfam" id="NF005556">
    <property type="entry name" value="PRK07226.1"/>
    <property type="match status" value="1"/>
</dbReference>
<dbReference type="GO" id="GO:0004332">
    <property type="term" value="F:fructose-bisphosphate aldolase activity"/>
    <property type="evidence" value="ECO:0007669"/>
    <property type="project" value="InterPro"/>
</dbReference>
<gene>
    <name evidence="1" type="ORF">IMF26_04825</name>
</gene>
<dbReference type="PANTHER" id="PTHR47916">
    <property type="entry name" value="FRUCTOSE-BISPHOSPHATE ALDOLASE CLASS 1"/>
    <property type="match status" value="1"/>
</dbReference>
<dbReference type="SUPFAM" id="SSF51569">
    <property type="entry name" value="Aldolase"/>
    <property type="match status" value="1"/>
</dbReference>
<dbReference type="InterPro" id="IPR013785">
    <property type="entry name" value="Aldolase_TIM"/>
</dbReference>
<proteinExistence type="predicted"/>
<dbReference type="InterPro" id="IPR050456">
    <property type="entry name" value="DeoC/FbaB_aldolase"/>
</dbReference>
<dbReference type="InterPro" id="IPR002915">
    <property type="entry name" value="DeoC/FbaB/LacD_aldolase"/>
</dbReference>
<dbReference type="InterPro" id="IPR041720">
    <property type="entry name" value="FbaB-like"/>
</dbReference>
<dbReference type="CDD" id="cd00958">
    <property type="entry name" value="DhnA"/>
    <property type="match status" value="1"/>
</dbReference>
<name>A0AAT9LGS3_9FIRM</name>
<dbReference type="PIRSF" id="PIRSF038992">
    <property type="entry name" value="Aldolase_Ia"/>
    <property type="match status" value="1"/>
</dbReference>
<accession>A0AAT9LGS3</accession>
<protein>
    <submittedName>
        <fullName evidence="1">Fructose-bisphosphate aldolase</fullName>
    </submittedName>
</protein>
<dbReference type="Gene3D" id="3.20.20.70">
    <property type="entry name" value="Aldolase class I"/>
    <property type="match status" value="1"/>
</dbReference>
<dbReference type="PANTHER" id="PTHR47916:SF1">
    <property type="entry name" value="3-HYDROXY-5-PHOSPHONOOXYPENTANE-2,4-DIONE THIOLASE"/>
    <property type="match status" value="1"/>
</dbReference>